<dbReference type="GO" id="GO:0005737">
    <property type="term" value="C:cytoplasm"/>
    <property type="evidence" value="ECO:0007669"/>
    <property type="project" value="TreeGrafter"/>
</dbReference>
<dbReference type="Proteomes" id="UP000292052">
    <property type="component" value="Unassembled WGS sequence"/>
</dbReference>
<reference evidence="9 10" key="1">
    <citation type="submission" date="2017-03" db="EMBL/GenBank/DDBJ databases">
        <title>Genome of the blue death feigning beetle - Asbolus verrucosus.</title>
        <authorList>
            <person name="Rider S.D."/>
        </authorList>
    </citation>
    <scope>NUCLEOTIDE SEQUENCE [LARGE SCALE GENOMIC DNA]</scope>
    <source>
        <strain evidence="9">Butters</strain>
        <tissue evidence="9">Head and leg muscle</tissue>
    </source>
</reference>
<evidence type="ECO:0000256" key="1">
    <source>
        <dbReference type="ARBA" id="ARBA00007374"/>
    </source>
</evidence>
<dbReference type="GO" id="GO:0005634">
    <property type="term" value="C:nucleus"/>
    <property type="evidence" value="ECO:0007669"/>
    <property type="project" value="TreeGrafter"/>
</dbReference>
<comment type="similarity">
    <text evidence="1 8">Belongs to the inositol phosphokinase (IPK) family.</text>
</comment>
<dbReference type="InterPro" id="IPR005522">
    <property type="entry name" value="IPK"/>
</dbReference>
<dbReference type="PANTHER" id="PTHR12400">
    <property type="entry name" value="INOSITOL POLYPHOSPHATE KINASE"/>
    <property type="match status" value="1"/>
</dbReference>
<dbReference type="GO" id="GO:0008440">
    <property type="term" value="F:inositol-1,4,5-trisphosphate 3-kinase activity"/>
    <property type="evidence" value="ECO:0007669"/>
    <property type="project" value="TreeGrafter"/>
</dbReference>
<proteinExistence type="inferred from homology"/>
<dbReference type="OrthoDB" id="5958943at2759"/>
<accession>A0A482VIZ5</accession>
<dbReference type="GO" id="GO:0032958">
    <property type="term" value="P:inositol phosphate biosynthetic process"/>
    <property type="evidence" value="ECO:0007669"/>
    <property type="project" value="InterPro"/>
</dbReference>
<dbReference type="InterPro" id="IPR038286">
    <property type="entry name" value="IPK_sf"/>
</dbReference>
<keyword evidence="10" id="KW-1185">Reference proteome</keyword>
<dbReference type="STRING" id="1661398.A0A482VIZ5"/>
<evidence type="ECO:0000256" key="3">
    <source>
        <dbReference type="ARBA" id="ARBA00022741"/>
    </source>
</evidence>
<sequence length="425" mass="49805">MGKSEVVPMPIQRQDSLYAVYKGAYNTMVHTVEEDQEEDYLDIPENMQLFTNQVAGHTNDGKSYGMIKHNGTILKPITKQKCGEREVQFYEEINGATDKTRAELREFVPKYYGKVAIPIKGNNIDCIVLEDLTKHYKEPCVMDIKIGRRTWDPTATYEKIMNEEMKYQDCKRDMAFCIPGFQVYKIFNNQLCKFDKNYGKTLNKETVTQALKTFLNAESACCRSLIVQFLASLWRIQMWARKQRYYQFFSSSLLLVYDARRLREFLKADVKPKFKLHRSTSLYRPLSLAVLNNEHEKISTGFSGQLTNQGPILRTPTSPTKLKQFNDFVQSNNNTNNVWQKSIRTLKRTHSFQNDYDKEMQNKKQDYTYILDELCTEQKSELWATVKMIDFAHAFPAEHHEIDKNYLDGIDNLIRLFEEFLVESE</sequence>
<comment type="catalytic activity">
    <reaction evidence="6">
        <text>1D-myo-inositol 1,4,5-trisphosphate + 2 ATP = 1D-myo-inositol 1,3,4,5,6-pentakisphosphate + 2 ADP + 2 H(+)</text>
        <dbReference type="Rhea" id="RHEA:32359"/>
        <dbReference type="ChEBI" id="CHEBI:15378"/>
        <dbReference type="ChEBI" id="CHEBI:30616"/>
        <dbReference type="ChEBI" id="CHEBI:57733"/>
        <dbReference type="ChEBI" id="CHEBI:203600"/>
        <dbReference type="ChEBI" id="CHEBI:456216"/>
        <dbReference type="EC" id="2.7.1.151"/>
    </reaction>
</comment>
<name>A0A482VIZ5_ASBVE</name>
<evidence type="ECO:0000256" key="7">
    <source>
        <dbReference type="ARBA" id="ARBA00036525"/>
    </source>
</evidence>
<keyword evidence="5" id="KW-0067">ATP-binding</keyword>
<dbReference type="AlphaFoldDB" id="A0A482VIZ5"/>
<keyword evidence="3" id="KW-0547">Nucleotide-binding</keyword>
<keyword evidence="2 8" id="KW-0808">Transferase</keyword>
<evidence type="ECO:0000313" key="9">
    <source>
        <dbReference type="EMBL" id="RZC32663.1"/>
    </source>
</evidence>
<dbReference type="Gene3D" id="3.30.470.160">
    <property type="entry name" value="Inositol polyphosphate kinase"/>
    <property type="match status" value="1"/>
</dbReference>
<evidence type="ECO:0000256" key="5">
    <source>
        <dbReference type="ARBA" id="ARBA00022840"/>
    </source>
</evidence>
<evidence type="ECO:0000256" key="4">
    <source>
        <dbReference type="ARBA" id="ARBA00022777"/>
    </source>
</evidence>
<dbReference type="PANTHER" id="PTHR12400:SF51">
    <property type="entry name" value="INOSITOL POLYPHOSPHATE MULTIKINASE"/>
    <property type="match status" value="1"/>
</dbReference>
<dbReference type="SUPFAM" id="SSF56104">
    <property type="entry name" value="SAICAR synthase-like"/>
    <property type="match status" value="1"/>
</dbReference>
<comment type="catalytic activity">
    <reaction evidence="7">
        <text>1D-myo-inositol 1,3,4,6-tetrakisphosphate + ATP = 1D-myo-inositol 1,3,4,5,6-pentakisphosphate + ADP + H(+)</text>
        <dbReference type="Rhea" id="RHEA:12717"/>
        <dbReference type="ChEBI" id="CHEBI:15378"/>
        <dbReference type="ChEBI" id="CHEBI:30616"/>
        <dbReference type="ChEBI" id="CHEBI:57660"/>
        <dbReference type="ChEBI" id="CHEBI:57733"/>
        <dbReference type="ChEBI" id="CHEBI:456216"/>
        <dbReference type="EC" id="2.7.1.140"/>
    </reaction>
</comment>
<organism evidence="9 10">
    <name type="scientific">Asbolus verrucosus</name>
    <name type="common">Desert ironclad beetle</name>
    <dbReference type="NCBI Taxonomy" id="1661398"/>
    <lineage>
        <taxon>Eukaryota</taxon>
        <taxon>Metazoa</taxon>
        <taxon>Ecdysozoa</taxon>
        <taxon>Arthropoda</taxon>
        <taxon>Hexapoda</taxon>
        <taxon>Insecta</taxon>
        <taxon>Pterygota</taxon>
        <taxon>Neoptera</taxon>
        <taxon>Endopterygota</taxon>
        <taxon>Coleoptera</taxon>
        <taxon>Polyphaga</taxon>
        <taxon>Cucujiformia</taxon>
        <taxon>Tenebrionidae</taxon>
        <taxon>Pimeliinae</taxon>
        <taxon>Asbolus</taxon>
    </lineage>
</organism>
<dbReference type="EC" id="2.7.-.-" evidence="8"/>
<evidence type="ECO:0000313" key="10">
    <source>
        <dbReference type="Proteomes" id="UP000292052"/>
    </source>
</evidence>
<evidence type="ECO:0000256" key="6">
    <source>
        <dbReference type="ARBA" id="ARBA00036164"/>
    </source>
</evidence>
<dbReference type="GO" id="GO:0005524">
    <property type="term" value="F:ATP binding"/>
    <property type="evidence" value="ECO:0007669"/>
    <property type="project" value="UniProtKB-KW"/>
</dbReference>
<evidence type="ECO:0000256" key="8">
    <source>
        <dbReference type="RuleBase" id="RU363090"/>
    </source>
</evidence>
<dbReference type="Pfam" id="PF03770">
    <property type="entry name" value="IPK"/>
    <property type="match status" value="1"/>
</dbReference>
<dbReference type="EMBL" id="QDEB01095558">
    <property type="protein sequence ID" value="RZC32663.1"/>
    <property type="molecule type" value="Genomic_DNA"/>
</dbReference>
<dbReference type="GO" id="GO:0047326">
    <property type="term" value="F:inositol-1,3,4,6-tetrakisphosphate 5-kinase activity"/>
    <property type="evidence" value="ECO:0007669"/>
    <property type="project" value="RHEA"/>
</dbReference>
<protein>
    <recommendedName>
        <fullName evidence="8">Kinase</fullName>
        <ecNumber evidence="8">2.7.-.-</ecNumber>
    </recommendedName>
</protein>
<comment type="caution">
    <text evidence="9">The sequence shown here is derived from an EMBL/GenBank/DDBJ whole genome shotgun (WGS) entry which is preliminary data.</text>
</comment>
<keyword evidence="4 8" id="KW-0418">Kinase</keyword>
<gene>
    <name evidence="9" type="ORF">BDFB_008204</name>
</gene>
<evidence type="ECO:0000256" key="2">
    <source>
        <dbReference type="ARBA" id="ARBA00022679"/>
    </source>
</evidence>